<organism evidence="7 8">
    <name type="scientific">Candidatus Wildermuthbacteria bacterium RIFCSPHIGHO2_02_FULL_48_16</name>
    <dbReference type="NCBI Taxonomy" id="1802453"/>
    <lineage>
        <taxon>Bacteria</taxon>
        <taxon>Candidatus Wildermuthiibacteriota</taxon>
    </lineage>
</organism>
<keyword evidence="3 6" id="KW-0547">Nucleotide-binding</keyword>
<dbReference type="PRINTS" id="PR00094">
    <property type="entry name" value="ADENYLTKNASE"/>
</dbReference>
<evidence type="ECO:0000313" key="8">
    <source>
        <dbReference type="Proteomes" id="UP000178529"/>
    </source>
</evidence>
<comment type="subcellular location">
    <subcellularLocation>
        <location evidence="6">Cytoplasm</location>
    </subcellularLocation>
</comment>
<comment type="similarity">
    <text evidence="5">Belongs to the adenylate kinase family.</text>
</comment>
<dbReference type="Pfam" id="PF00406">
    <property type="entry name" value="ADK"/>
    <property type="match status" value="1"/>
</dbReference>
<gene>
    <name evidence="7" type="ORF">A3J68_01790</name>
</gene>
<dbReference type="Gene3D" id="3.40.50.300">
    <property type="entry name" value="P-loop containing nucleotide triphosphate hydrolases"/>
    <property type="match status" value="1"/>
</dbReference>
<dbReference type="GO" id="GO:0005524">
    <property type="term" value="F:ATP binding"/>
    <property type="evidence" value="ECO:0007669"/>
    <property type="project" value="UniProtKB-KW"/>
</dbReference>
<comment type="subunit">
    <text evidence="6">Monomer.</text>
</comment>
<dbReference type="InterPro" id="IPR000850">
    <property type="entry name" value="Adenylat/UMP-CMP_kin"/>
</dbReference>
<sequence>MSNSKALQVVILIGPPGAGKGTQAGLLSEKFHLSYLETSKVLEETFWDAPEDIFFEVEGKKYYHKDQKVLWQTGKLCDPPFVTQLMNEKFQTAFKEGKSLLLAGSPRTVWEGEREMPLLMKLYGKENVKIVALEISPEQSLERNSKRRICELMRHPILFTEENKGLTLCPLDGSRLMKRKGLDDPETMATRLKEYRNRTFPLFEYFKTLELQVHAINGDQSVAQVFEDIQRALALQ</sequence>
<dbReference type="EC" id="2.7.4.3" evidence="6"/>
<comment type="caution">
    <text evidence="7">The sequence shown here is derived from an EMBL/GenBank/DDBJ whole genome shotgun (WGS) entry which is preliminary data.</text>
</comment>
<evidence type="ECO:0000256" key="6">
    <source>
        <dbReference type="RuleBase" id="RU003331"/>
    </source>
</evidence>
<keyword evidence="4 5" id="KW-0418">Kinase</keyword>
<dbReference type="Proteomes" id="UP000178529">
    <property type="component" value="Unassembled WGS sequence"/>
</dbReference>
<dbReference type="SUPFAM" id="SSF52540">
    <property type="entry name" value="P-loop containing nucleoside triphosphate hydrolases"/>
    <property type="match status" value="1"/>
</dbReference>
<accession>A0A1G2R5S5</accession>
<dbReference type="CDD" id="cd01428">
    <property type="entry name" value="ADK"/>
    <property type="match status" value="1"/>
</dbReference>
<proteinExistence type="inferred from homology"/>
<name>A0A1G2R5S5_9BACT</name>
<evidence type="ECO:0000256" key="4">
    <source>
        <dbReference type="ARBA" id="ARBA00022777"/>
    </source>
</evidence>
<keyword evidence="2" id="KW-0545">Nucleotide biosynthesis</keyword>
<dbReference type="EMBL" id="MHTY01000030">
    <property type="protein sequence ID" value="OHA68163.1"/>
    <property type="molecule type" value="Genomic_DNA"/>
</dbReference>
<evidence type="ECO:0000256" key="5">
    <source>
        <dbReference type="RuleBase" id="RU003330"/>
    </source>
</evidence>
<keyword evidence="6" id="KW-0067">ATP-binding</keyword>
<protein>
    <recommendedName>
        <fullName evidence="6">Adenylate kinase</fullName>
        <ecNumber evidence="6">2.7.4.3</ecNumber>
    </recommendedName>
</protein>
<comment type="catalytic activity">
    <reaction evidence="6">
        <text>AMP + ATP = 2 ADP</text>
        <dbReference type="Rhea" id="RHEA:12973"/>
        <dbReference type="ChEBI" id="CHEBI:30616"/>
        <dbReference type="ChEBI" id="CHEBI:456215"/>
        <dbReference type="ChEBI" id="CHEBI:456216"/>
        <dbReference type="EC" id="2.7.4.3"/>
    </reaction>
</comment>
<dbReference type="AlphaFoldDB" id="A0A1G2R5S5"/>
<evidence type="ECO:0000256" key="3">
    <source>
        <dbReference type="ARBA" id="ARBA00022741"/>
    </source>
</evidence>
<evidence type="ECO:0000256" key="1">
    <source>
        <dbReference type="ARBA" id="ARBA00022679"/>
    </source>
</evidence>
<evidence type="ECO:0000256" key="2">
    <source>
        <dbReference type="ARBA" id="ARBA00022727"/>
    </source>
</evidence>
<evidence type="ECO:0000313" key="7">
    <source>
        <dbReference type="EMBL" id="OHA68163.1"/>
    </source>
</evidence>
<keyword evidence="1 5" id="KW-0808">Transferase</keyword>
<dbReference type="PANTHER" id="PTHR23359">
    <property type="entry name" value="NUCLEOTIDE KINASE"/>
    <property type="match status" value="1"/>
</dbReference>
<dbReference type="InterPro" id="IPR027417">
    <property type="entry name" value="P-loop_NTPase"/>
</dbReference>
<reference evidence="7 8" key="1">
    <citation type="journal article" date="2016" name="Nat. Commun.">
        <title>Thousands of microbial genomes shed light on interconnected biogeochemical processes in an aquifer system.</title>
        <authorList>
            <person name="Anantharaman K."/>
            <person name="Brown C.T."/>
            <person name="Hug L.A."/>
            <person name="Sharon I."/>
            <person name="Castelle C.J."/>
            <person name="Probst A.J."/>
            <person name="Thomas B.C."/>
            <person name="Singh A."/>
            <person name="Wilkins M.J."/>
            <person name="Karaoz U."/>
            <person name="Brodie E.L."/>
            <person name="Williams K.H."/>
            <person name="Hubbard S.S."/>
            <person name="Banfield J.F."/>
        </authorList>
    </citation>
    <scope>NUCLEOTIDE SEQUENCE [LARGE SCALE GENOMIC DNA]</scope>
</reference>
<dbReference type="GO" id="GO:0004017">
    <property type="term" value="F:AMP kinase activity"/>
    <property type="evidence" value="ECO:0007669"/>
    <property type="project" value="UniProtKB-EC"/>
</dbReference>
<dbReference type="GO" id="GO:0005737">
    <property type="term" value="C:cytoplasm"/>
    <property type="evidence" value="ECO:0007669"/>
    <property type="project" value="UniProtKB-SubCell"/>
</dbReference>